<evidence type="ECO:0000313" key="1">
    <source>
        <dbReference type="EMBL" id="MXQ90449.1"/>
    </source>
</evidence>
<comment type="caution">
    <text evidence="1">The sequence shown here is derived from an EMBL/GenBank/DDBJ whole genome shotgun (WGS) entry which is preliminary data.</text>
</comment>
<evidence type="ECO:0000313" key="2">
    <source>
        <dbReference type="Proteomes" id="UP000322234"/>
    </source>
</evidence>
<dbReference type="AlphaFoldDB" id="A0A6B0RJP7"/>
<reference evidence="1" key="1">
    <citation type="submission" date="2019-10" db="EMBL/GenBank/DDBJ databases">
        <title>The sequence and de novo assembly of the wild yak genome.</title>
        <authorList>
            <person name="Liu Y."/>
        </authorList>
    </citation>
    <scope>NUCLEOTIDE SEQUENCE [LARGE SCALE GENOMIC DNA]</scope>
    <source>
        <strain evidence="1">WY2019</strain>
    </source>
</reference>
<organism evidence="1 2">
    <name type="scientific">Bos mutus</name>
    <name type="common">wild yak</name>
    <dbReference type="NCBI Taxonomy" id="72004"/>
    <lineage>
        <taxon>Eukaryota</taxon>
        <taxon>Metazoa</taxon>
        <taxon>Chordata</taxon>
        <taxon>Craniata</taxon>
        <taxon>Vertebrata</taxon>
        <taxon>Euteleostomi</taxon>
        <taxon>Mammalia</taxon>
        <taxon>Eutheria</taxon>
        <taxon>Laurasiatheria</taxon>
        <taxon>Artiodactyla</taxon>
        <taxon>Ruminantia</taxon>
        <taxon>Pecora</taxon>
        <taxon>Bovidae</taxon>
        <taxon>Bovinae</taxon>
        <taxon>Bos</taxon>
    </lineage>
</organism>
<proteinExistence type="predicted"/>
<gene>
    <name evidence="1" type="ORF">E5288_WYG016172</name>
</gene>
<dbReference type="Proteomes" id="UP000322234">
    <property type="component" value="Unassembled WGS sequence"/>
</dbReference>
<dbReference type="EMBL" id="VBQZ03000064">
    <property type="protein sequence ID" value="MXQ90449.1"/>
    <property type="molecule type" value="Genomic_DNA"/>
</dbReference>
<protein>
    <submittedName>
        <fullName evidence="1">Uncharacterized protein</fullName>
    </submittedName>
</protein>
<accession>A0A6B0RJP7</accession>
<keyword evidence="2" id="KW-1185">Reference proteome</keyword>
<name>A0A6B0RJP7_9CETA</name>
<sequence>MQGLGALKAGVRGVQGVPGRRRAHTRPTLGDGLWCPLLAIVRIANRQARRGRAPATCPCTPRQGEDPPGFQGLCLVGDHRTLGHRGWLWLSGWEMVVVGGWPLLGWASEALMTHSAVGPCWATSVGLSPAGSRAAGGVWCLLGNIKT</sequence>